<comment type="caution">
    <text evidence="1">The sequence shown here is derived from an EMBL/GenBank/DDBJ whole genome shotgun (WGS) entry which is preliminary data.</text>
</comment>
<evidence type="ECO:0000313" key="1">
    <source>
        <dbReference type="EMBL" id="KAI5661819.1"/>
    </source>
</evidence>
<reference evidence="2" key="1">
    <citation type="journal article" date="2023" name="Nat. Plants">
        <title>Single-cell RNA sequencing provides a high-resolution roadmap for understanding the multicellular compartmentation of specialized metabolism.</title>
        <authorList>
            <person name="Sun S."/>
            <person name="Shen X."/>
            <person name="Li Y."/>
            <person name="Li Y."/>
            <person name="Wang S."/>
            <person name="Li R."/>
            <person name="Zhang H."/>
            <person name="Shen G."/>
            <person name="Guo B."/>
            <person name="Wei J."/>
            <person name="Xu J."/>
            <person name="St-Pierre B."/>
            <person name="Chen S."/>
            <person name="Sun C."/>
        </authorList>
    </citation>
    <scope>NUCLEOTIDE SEQUENCE [LARGE SCALE GENOMIC DNA]</scope>
</reference>
<proteinExistence type="predicted"/>
<keyword evidence="2" id="KW-1185">Reference proteome</keyword>
<gene>
    <name evidence="1" type="ORF">M9H77_21142</name>
</gene>
<name>A0ACC0AML3_CATRO</name>
<accession>A0ACC0AML3</accession>
<dbReference type="EMBL" id="CM044705">
    <property type="protein sequence ID" value="KAI5661819.1"/>
    <property type="molecule type" value="Genomic_DNA"/>
</dbReference>
<organism evidence="1 2">
    <name type="scientific">Catharanthus roseus</name>
    <name type="common">Madagascar periwinkle</name>
    <name type="synonym">Vinca rosea</name>
    <dbReference type="NCBI Taxonomy" id="4058"/>
    <lineage>
        <taxon>Eukaryota</taxon>
        <taxon>Viridiplantae</taxon>
        <taxon>Streptophyta</taxon>
        <taxon>Embryophyta</taxon>
        <taxon>Tracheophyta</taxon>
        <taxon>Spermatophyta</taxon>
        <taxon>Magnoliopsida</taxon>
        <taxon>eudicotyledons</taxon>
        <taxon>Gunneridae</taxon>
        <taxon>Pentapetalae</taxon>
        <taxon>asterids</taxon>
        <taxon>lamiids</taxon>
        <taxon>Gentianales</taxon>
        <taxon>Apocynaceae</taxon>
        <taxon>Rauvolfioideae</taxon>
        <taxon>Vinceae</taxon>
        <taxon>Catharanthinae</taxon>
        <taxon>Catharanthus</taxon>
    </lineage>
</organism>
<sequence>MALKRKSSQSSPIKEMVGQSEKKSKTQKDKGKEIESPKVVNTESSKKPLGRRIKHVVKRPPYSVRRKNFKEMCSCTSETEEEEEDDADEVLSNLLWKNKKKKKVEETKRKDTQPVAPSENESQKPVDEANFDKKEQEKVEIPVAGEKVELDSGTVESRTETFLKCFRDSIEIARRTLSAECQRAIDVAHQTMATECEGVFKAMLKELTVQAKGGAKSGEKEKGTEANKDTRANSEDAPNFNETPVLRSTRAVEPFPTVIPTRTRTRTSRKTAPKAKSSRDDIGPSN</sequence>
<dbReference type="Proteomes" id="UP001060085">
    <property type="component" value="Linkage Group LG05"/>
</dbReference>
<protein>
    <submittedName>
        <fullName evidence="1">Uncharacterized protein</fullName>
    </submittedName>
</protein>
<evidence type="ECO:0000313" key="2">
    <source>
        <dbReference type="Proteomes" id="UP001060085"/>
    </source>
</evidence>